<sequence length="52" mass="6069">PREFEWTHKILRCTHGFTQGSRSKGHHNRKSRYRACKARLTVVVAPVGRNTH</sequence>
<dbReference type="OrthoDB" id="127133at2759"/>
<name>A0A8T1TX93_9STRA</name>
<dbReference type="Proteomes" id="UP000688947">
    <property type="component" value="Unassembled WGS sequence"/>
</dbReference>
<accession>A0A8T1TX93</accession>
<feature type="non-terminal residue" evidence="1">
    <location>
        <position position="1"/>
    </location>
</feature>
<organism evidence="1 2">
    <name type="scientific">Phytophthora cactorum</name>
    <dbReference type="NCBI Taxonomy" id="29920"/>
    <lineage>
        <taxon>Eukaryota</taxon>
        <taxon>Sar</taxon>
        <taxon>Stramenopiles</taxon>
        <taxon>Oomycota</taxon>
        <taxon>Peronosporomycetes</taxon>
        <taxon>Peronosporales</taxon>
        <taxon>Peronosporaceae</taxon>
        <taxon>Phytophthora</taxon>
    </lineage>
</organism>
<feature type="non-terminal residue" evidence="1">
    <location>
        <position position="52"/>
    </location>
</feature>
<reference evidence="1" key="1">
    <citation type="submission" date="2021-01" db="EMBL/GenBank/DDBJ databases">
        <title>Phytophthora aleatoria, a newly-described species from Pinus radiata is distinct from Phytophthora cactorum isolates based on comparative genomics.</title>
        <authorList>
            <person name="Mcdougal R."/>
            <person name="Panda P."/>
            <person name="Williams N."/>
            <person name="Studholme D.J."/>
        </authorList>
    </citation>
    <scope>NUCLEOTIDE SEQUENCE</scope>
    <source>
        <strain evidence="1">NZFS 3830</strain>
    </source>
</reference>
<dbReference type="AlphaFoldDB" id="A0A8T1TX93"/>
<protein>
    <submittedName>
        <fullName evidence="1">Uncharacterized protein</fullName>
    </submittedName>
</protein>
<dbReference type="EMBL" id="JAENGZ010001517">
    <property type="protein sequence ID" value="KAG6947611.1"/>
    <property type="molecule type" value="Genomic_DNA"/>
</dbReference>
<gene>
    <name evidence="1" type="ORF">JG687_00015994</name>
</gene>
<comment type="caution">
    <text evidence="1">The sequence shown here is derived from an EMBL/GenBank/DDBJ whole genome shotgun (WGS) entry which is preliminary data.</text>
</comment>
<evidence type="ECO:0000313" key="1">
    <source>
        <dbReference type="EMBL" id="KAG6947611.1"/>
    </source>
</evidence>
<evidence type="ECO:0000313" key="2">
    <source>
        <dbReference type="Proteomes" id="UP000688947"/>
    </source>
</evidence>
<proteinExistence type="predicted"/>